<sequence length="58" mass="6269">MHDVPPFSLGKRSSHLAVLEQESMILTEDGLDSEESGNGNETVLHNKKSGVLHDPSTP</sequence>
<evidence type="ECO:0000313" key="2">
    <source>
        <dbReference type="EMBL" id="JAD90527.1"/>
    </source>
</evidence>
<reference evidence="2" key="1">
    <citation type="submission" date="2014-09" db="EMBL/GenBank/DDBJ databases">
        <authorList>
            <person name="Magalhaes I.L.F."/>
            <person name="Oliveira U."/>
            <person name="Santos F.R."/>
            <person name="Vidigal T.H.D.A."/>
            <person name="Brescovit A.D."/>
            <person name="Santos A.J."/>
        </authorList>
    </citation>
    <scope>NUCLEOTIDE SEQUENCE</scope>
    <source>
        <tissue evidence="2">Shoot tissue taken approximately 20 cm above the soil surface</tissue>
    </source>
</reference>
<name>A0A0A9E3G8_ARUDO</name>
<feature type="region of interest" description="Disordered" evidence="1">
    <location>
        <begin position="30"/>
        <end position="58"/>
    </location>
</feature>
<evidence type="ECO:0000256" key="1">
    <source>
        <dbReference type="SAM" id="MobiDB-lite"/>
    </source>
</evidence>
<protein>
    <submittedName>
        <fullName evidence="2">Uncharacterized protein</fullName>
    </submittedName>
</protein>
<proteinExistence type="predicted"/>
<dbReference type="EMBL" id="GBRH01207368">
    <property type="protein sequence ID" value="JAD90527.1"/>
    <property type="molecule type" value="Transcribed_RNA"/>
</dbReference>
<dbReference type="AlphaFoldDB" id="A0A0A9E3G8"/>
<reference evidence="2" key="2">
    <citation type="journal article" date="2015" name="Data Brief">
        <title>Shoot transcriptome of the giant reed, Arundo donax.</title>
        <authorList>
            <person name="Barrero R.A."/>
            <person name="Guerrero F.D."/>
            <person name="Moolhuijzen P."/>
            <person name="Goolsby J.A."/>
            <person name="Tidwell J."/>
            <person name="Bellgard S.E."/>
            <person name="Bellgard M.I."/>
        </authorList>
    </citation>
    <scope>NUCLEOTIDE SEQUENCE</scope>
    <source>
        <tissue evidence="2">Shoot tissue taken approximately 20 cm above the soil surface</tissue>
    </source>
</reference>
<organism evidence="2">
    <name type="scientific">Arundo donax</name>
    <name type="common">Giant reed</name>
    <name type="synonym">Donax arundinaceus</name>
    <dbReference type="NCBI Taxonomy" id="35708"/>
    <lineage>
        <taxon>Eukaryota</taxon>
        <taxon>Viridiplantae</taxon>
        <taxon>Streptophyta</taxon>
        <taxon>Embryophyta</taxon>
        <taxon>Tracheophyta</taxon>
        <taxon>Spermatophyta</taxon>
        <taxon>Magnoliopsida</taxon>
        <taxon>Liliopsida</taxon>
        <taxon>Poales</taxon>
        <taxon>Poaceae</taxon>
        <taxon>PACMAD clade</taxon>
        <taxon>Arundinoideae</taxon>
        <taxon>Arundineae</taxon>
        <taxon>Arundo</taxon>
    </lineage>
</organism>
<accession>A0A0A9E3G8</accession>